<gene>
    <name evidence="2" type="ORF">DW787_08135</name>
</gene>
<dbReference type="Proteomes" id="UP000286050">
    <property type="component" value="Unassembled WGS sequence"/>
</dbReference>
<name>A0A414FTD4_9ACTN</name>
<sequence length="179" mass="20166">MEYTRKMLAEELGCTKQTIATYAKELDLDGHVIRRGQTDYYDEVAASAIASRASGRFARQQEAKADDPADLLQTMLEHYKSEVDRLRAERDAAEARHEAEIERLQQLLIDERELTGMMRSQLMDEARKAKEAASRAEKAEAEASRYRHALAVIEVAPFWKRASLARTALALPAPSTQGE</sequence>
<dbReference type="AlphaFoldDB" id="A0A414FTD4"/>
<accession>A0A414FTD4</accession>
<comment type="caution">
    <text evidence="2">The sequence shown here is derived from an EMBL/GenBank/DDBJ whole genome shotgun (WGS) entry which is preliminary data.</text>
</comment>
<feature type="coiled-coil region" evidence="1">
    <location>
        <begin position="69"/>
        <end position="149"/>
    </location>
</feature>
<evidence type="ECO:0000256" key="1">
    <source>
        <dbReference type="SAM" id="Coils"/>
    </source>
</evidence>
<dbReference type="EMBL" id="QSJI01000015">
    <property type="protein sequence ID" value="RHD53963.1"/>
    <property type="molecule type" value="Genomic_DNA"/>
</dbReference>
<reference evidence="2 3" key="1">
    <citation type="submission" date="2018-08" db="EMBL/GenBank/DDBJ databases">
        <title>A genome reference for cultivated species of the human gut microbiota.</title>
        <authorList>
            <person name="Zou Y."/>
            <person name="Xue W."/>
            <person name="Luo G."/>
        </authorList>
    </citation>
    <scope>NUCLEOTIDE SEQUENCE [LARGE SCALE GENOMIC DNA]</scope>
    <source>
        <strain evidence="2 3">AM30-5LB</strain>
    </source>
</reference>
<evidence type="ECO:0000313" key="2">
    <source>
        <dbReference type="EMBL" id="RHD53963.1"/>
    </source>
</evidence>
<organism evidence="2 3">
    <name type="scientific">Collinsella intestinalis</name>
    <dbReference type="NCBI Taxonomy" id="147207"/>
    <lineage>
        <taxon>Bacteria</taxon>
        <taxon>Bacillati</taxon>
        <taxon>Actinomycetota</taxon>
        <taxon>Coriobacteriia</taxon>
        <taxon>Coriobacteriales</taxon>
        <taxon>Coriobacteriaceae</taxon>
        <taxon>Collinsella</taxon>
    </lineage>
</organism>
<protein>
    <submittedName>
        <fullName evidence="2">Uncharacterized protein</fullName>
    </submittedName>
</protein>
<evidence type="ECO:0000313" key="3">
    <source>
        <dbReference type="Proteomes" id="UP000286050"/>
    </source>
</evidence>
<keyword evidence="1" id="KW-0175">Coiled coil</keyword>
<proteinExistence type="predicted"/>
<dbReference type="RefSeq" id="WP_118272411.1">
    <property type="nucleotide sequence ID" value="NZ_QSJI01000015.1"/>
</dbReference>